<dbReference type="CDD" id="cd05769">
    <property type="entry name" value="IgC1_TCR_beta"/>
    <property type="match status" value="1"/>
</dbReference>
<dbReference type="GO" id="GO:0042101">
    <property type="term" value="C:T cell receptor complex"/>
    <property type="evidence" value="ECO:0007669"/>
    <property type="project" value="UniProtKB-ARBA"/>
</dbReference>
<accession>A0A8C0N0D9</accession>
<evidence type="ECO:0000256" key="2">
    <source>
        <dbReference type="ARBA" id="ARBA00023319"/>
    </source>
</evidence>
<dbReference type="Gene3D" id="2.60.40.10">
    <property type="entry name" value="Immunoglobulins"/>
    <property type="match status" value="1"/>
</dbReference>
<keyword evidence="1" id="KW-0325">Glycoprotein</keyword>
<dbReference type="Ensembl" id="ENSCAFT00030017941.1">
    <property type="protein sequence ID" value="ENSCAFP00030015669.1"/>
    <property type="gene ID" value="ENSCAFG00030009703.1"/>
</dbReference>
<evidence type="ECO:0000259" key="4">
    <source>
        <dbReference type="PROSITE" id="PS50835"/>
    </source>
</evidence>
<evidence type="ECO:0000313" key="5">
    <source>
        <dbReference type="Ensembl" id="ENSCAFP00030015669.1"/>
    </source>
</evidence>
<evidence type="ECO:0000313" key="6">
    <source>
        <dbReference type="Proteomes" id="UP000694429"/>
    </source>
</evidence>
<dbReference type="SMART" id="SM00407">
    <property type="entry name" value="IGc1"/>
    <property type="match status" value="1"/>
</dbReference>
<dbReference type="InterPro" id="IPR050380">
    <property type="entry name" value="Immune_Resp_Modulators"/>
</dbReference>
<feature type="transmembrane region" description="Helical" evidence="3">
    <location>
        <begin position="194"/>
        <end position="217"/>
    </location>
</feature>
<dbReference type="SUPFAM" id="SSF48726">
    <property type="entry name" value="Immunoglobulin"/>
    <property type="match status" value="1"/>
</dbReference>
<dbReference type="AlphaFoldDB" id="A0A8C0N0D9"/>
<dbReference type="Pfam" id="PF07654">
    <property type="entry name" value="C1-set"/>
    <property type="match status" value="1"/>
</dbReference>
<dbReference type="PROSITE" id="PS50835">
    <property type="entry name" value="IG_LIKE"/>
    <property type="match status" value="1"/>
</dbReference>
<organism evidence="5 6">
    <name type="scientific">Canis lupus familiaris</name>
    <name type="common">Dog</name>
    <name type="synonym">Canis familiaris</name>
    <dbReference type="NCBI Taxonomy" id="9615"/>
    <lineage>
        <taxon>Eukaryota</taxon>
        <taxon>Metazoa</taxon>
        <taxon>Chordata</taxon>
        <taxon>Craniata</taxon>
        <taxon>Vertebrata</taxon>
        <taxon>Euteleostomi</taxon>
        <taxon>Mammalia</taxon>
        <taxon>Eutheria</taxon>
        <taxon>Laurasiatheria</taxon>
        <taxon>Carnivora</taxon>
        <taxon>Caniformia</taxon>
        <taxon>Canidae</taxon>
        <taxon>Canis</taxon>
    </lineage>
</organism>
<keyword evidence="3" id="KW-0812">Transmembrane</keyword>
<keyword evidence="3" id="KW-1133">Transmembrane helix</keyword>
<dbReference type="PANTHER" id="PTHR23411">
    <property type="entry name" value="TAPASIN"/>
    <property type="match status" value="1"/>
</dbReference>
<dbReference type="InterPro" id="IPR036179">
    <property type="entry name" value="Ig-like_dom_sf"/>
</dbReference>
<evidence type="ECO:0000256" key="1">
    <source>
        <dbReference type="ARBA" id="ARBA00023180"/>
    </source>
</evidence>
<reference evidence="5" key="2">
    <citation type="submission" date="2025-08" db="UniProtKB">
        <authorList>
            <consortium name="Ensembl"/>
        </authorList>
    </citation>
    <scope>IDENTIFICATION</scope>
</reference>
<evidence type="ECO:0000256" key="3">
    <source>
        <dbReference type="SAM" id="Phobius"/>
    </source>
</evidence>
<dbReference type="Proteomes" id="UP000694429">
    <property type="component" value="Chromosome 16"/>
</dbReference>
<keyword evidence="2" id="KW-0393">Immunoglobulin domain</keyword>
<feature type="domain" description="Ig-like" evidence="4">
    <location>
        <begin position="56"/>
        <end position="146"/>
    </location>
</feature>
<name>A0A8C0N0D9_CANLF</name>
<sequence length="222" mass="25290">MRKKKTDRLLIDMGQGLEKETVKQAKEIRTPCCLREMEEIVGSMRPWEDLQKVTPPTVTVFEPSEAEISRTQKATLVCLATGFYPDHVELSWWVNGKEVTSGFSTDPQPYKERPSENDSSYCLSSRLRVSASFWHNPRNHFRCQVQFYGLGDDDEWKYDRVKPITQNISAEAWGRADCGFTSVSYHQGVLSATILYEILLGKATLYAVLVSVLVLMVKRKGS</sequence>
<proteinExistence type="predicted"/>
<dbReference type="FunFam" id="2.60.40.10:FF:001090">
    <property type="entry name" value="T cell receptor beta constant 1"/>
    <property type="match status" value="1"/>
</dbReference>
<reference evidence="5" key="1">
    <citation type="submission" date="2019-03" db="EMBL/GenBank/DDBJ databases">
        <authorList>
            <person name="Warren W.C."/>
            <person name="Johnson G.S."/>
        </authorList>
    </citation>
    <scope>NUCLEOTIDE SEQUENCE [LARGE SCALE GENOMIC DNA]</scope>
    <source>
        <strain evidence="5">Basenji</strain>
    </source>
</reference>
<protein>
    <recommendedName>
        <fullName evidence="4">Ig-like domain-containing protein</fullName>
    </recommendedName>
</protein>
<dbReference type="InterPro" id="IPR007110">
    <property type="entry name" value="Ig-like_dom"/>
</dbReference>
<dbReference type="InterPro" id="IPR003597">
    <property type="entry name" value="Ig_C1-set"/>
</dbReference>
<dbReference type="InterPro" id="IPR013783">
    <property type="entry name" value="Ig-like_fold"/>
</dbReference>
<keyword evidence="3" id="KW-0472">Membrane</keyword>